<dbReference type="InterPro" id="IPR022616">
    <property type="entry name" value="Glyco_hydro_4_C"/>
</dbReference>
<evidence type="ECO:0000259" key="8">
    <source>
        <dbReference type="Pfam" id="PF11975"/>
    </source>
</evidence>
<dbReference type="SUPFAM" id="SSF56327">
    <property type="entry name" value="LDH C-terminal domain-like"/>
    <property type="match status" value="1"/>
</dbReference>
<name>A0A7X5C4I2_9BACL</name>
<organism evidence="9 10">
    <name type="scientific">Paenibacillus sacheonensis</name>
    <dbReference type="NCBI Taxonomy" id="742054"/>
    <lineage>
        <taxon>Bacteria</taxon>
        <taxon>Bacillati</taxon>
        <taxon>Bacillota</taxon>
        <taxon>Bacilli</taxon>
        <taxon>Bacillales</taxon>
        <taxon>Paenibacillaceae</taxon>
        <taxon>Paenibacillus</taxon>
    </lineage>
</organism>
<dbReference type="PANTHER" id="PTHR32092">
    <property type="entry name" value="6-PHOSPHO-BETA-GLUCOSIDASE-RELATED"/>
    <property type="match status" value="1"/>
</dbReference>
<feature type="non-terminal residue" evidence="9">
    <location>
        <position position="1"/>
    </location>
</feature>
<dbReference type="EMBL" id="JAAAMU010000018">
    <property type="protein sequence ID" value="NBC72409.1"/>
    <property type="molecule type" value="Genomic_DNA"/>
</dbReference>
<dbReference type="PANTHER" id="PTHR32092:SF6">
    <property type="entry name" value="ALPHA-GALACTOSIDASE"/>
    <property type="match status" value="1"/>
</dbReference>
<evidence type="ECO:0000256" key="2">
    <source>
        <dbReference type="ARBA" id="ARBA00022723"/>
    </source>
</evidence>
<evidence type="ECO:0000313" key="10">
    <source>
        <dbReference type="Proteomes" id="UP000558113"/>
    </source>
</evidence>
<dbReference type="Pfam" id="PF11975">
    <property type="entry name" value="Glyco_hydro_4C"/>
    <property type="match status" value="1"/>
</dbReference>
<feature type="compositionally biased region" description="Basic and acidic residues" evidence="7">
    <location>
        <begin position="125"/>
        <end position="135"/>
    </location>
</feature>
<dbReference type="InterPro" id="IPR015955">
    <property type="entry name" value="Lactate_DH/Glyco_Ohase_4_C"/>
</dbReference>
<keyword evidence="2" id="KW-0479">Metal-binding</keyword>
<keyword evidence="5" id="KW-0464">Manganese</keyword>
<comment type="cofactor">
    <cofactor evidence="1">
        <name>NAD(+)</name>
        <dbReference type="ChEBI" id="CHEBI:57540"/>
    </cofactor>
</comment>
<sequence>LRNNGMIKNLPDDCCAEGLVYADRTGIHRTIVGELPAQCAALNMTNINVQRLAVMAAKSGDPETVVQAIALDPLTSSVLTLKEIRDMVTEMLDAESEWLPQFGNRRPRPTPTIQIPQDVKRADVPNRPGARDLRPPRRAGTVTPCRLPGNNSTKAYLFARVQRQRSLVGFFVRYTQLKYRKTPKRIIIF</sequence>
<dbReference type="GO" id="GO:0004553">
    <property type="term" value="F:hydrolase activity, hydrolyzing O-glycosyl compounds"/>
    <property type="evidence" value="ECO:0007669"/>
    <property type="project" value="InterPro"/>
</dbReference>
<evidence type="ECO:0000256" key="4">
    <source>
        <dbReference type="ARBA" id="ARBA00023027"/>
    </source>
</evidence>
<gene>
    <name evidence="9" type="ORF">GT003_25720</name>
</gene>
<dbReference type="GO" id="GO:0046872">
    <property type="term" value="F:metal ion binding"/>
    <property type="evidence" value="ECO:0007669"/>
    <property type="project" value="UniProtKB-KW"/>
</dbReference>
<feature type="region of interest" description="Disordered" evidence="7">
    <location>
        <begin position="125"/>
        <end position="146"/>
    </location>
</feature>
<dbReference type="AlphaFoldDB" id="A0A7X5C4I2"/>
<dbReference type="Gene3D" id="3.90.110.10">
    <property type="entry name" value="Lactate dehydrogenase/glycoside hydrolase, family 4, C-terminal"/>
    <property type="match status" value="1"/>
</dbReference>
<evidence type="ECO:0000313" key="9">
    <source>
        <dbReference type="EMBL" id="NBC72409.1"/>
    </source>
</evidence>
<dbReference type="Proteomes" id="UP000558113">
    <property type="component" value="Unassembled WGS sequence"/>
</dbReference>
<evidence type="ECO:0000256" key="5">
    <source>
        <dbReference type="ARBA" id="ARBA00023211"/>
    </source>
</evidence>
<accession>A0A7X5C4I2</accession>
<dbReference type="GO" id="GO:0016616">
    <property type="term" value="F:oxidoreductase activity, acting on the CH-OH group of donors, NAD or NADP as acceptor"/>
    <property type="evidence" value="ECO:0007669"/>
    <property type="project" value="InterPro"/>
</dbReference>
<evidence type="ECO:0000256" key="3">
    <source>
        <dbReference type="ARBA" id="ARBA00022801"/>
    </source>
</evidence>
<feature type="domain" description="Glycosyl hydrolase family 4 C-terminal" evidence="8">
    <location>
        <begin position="2"/>
        <end position="75"/>
    </location>
</feature>
<evidence type="ECO:0000256" key="7">
    <source>
        <dbReference type="SAM" id="MobiDB-lite"/>
    </source>
</evidence>
<keyword evidence="6" id="KW-0326">Glycosidase</keyword>
<proteinExistence type="predicted"/>
<comment type="caution">
    <text evidence="9">The sequence shown here is derived from an EMBL/GenBank/DDBJ whole genome shotgun (WGS) entry which is preliminary data.</text>
</comment>
<keyword evidence="3" id="KW-0378">Hydrolase</keyword>
<keyword evidence="10" id="KW-1185">Reference proteome</keyword>
<evidence type="ECO:0000256" key="1">
    <source>
        <dbReference type="ARBA" id="ARBA00001911"/>
    </source>
</evidence>
<protein>
    <recommendedName>
        <fullName evidence="8">Glycosyl hydrolase family 4 C-terminal domain-containing protein</fullName>
    </recommendedName>
</protein>
<evidence type="ECO:0000256" key="6">
    <source>
        <dbReference type="ARBA" id="ARBA00023295"/>
    </source>
</evidence>
<dbReference type="InterPro" id="IPR001088">
    <property type="entry name" value="Glyco_hydro_4"/>
</dbReference>
<keyword evidence="4" id="KW-0520">NAD</keyword>
<reference evidence="9 10" key="1">
    <citation type="submission" date="2020-01" db="EMBL/GenBank/DDBJ databases">
        <title>Paenibacillus soybeanensis sp. nov. isolated from the nodules of soybean (Glycine max(L.) Merr).</title>
        <authorList>
            <person name="Wang H."/>
        </authorList>
    </citation>
    <scope>NUCLEOTIDE SEQUENCE [LARGE SCALE GENOMIC DNA]</scope>
    <source>
        <strain evidence="9 10">DSM 23054</strain>
    </source>
</reference>
<dbReference type="GO" id="GO:0005975">
    <property type="term" value="P:carbohydrate metabolic process"/>
    <property type="evidence" value="ECO:0007669"/>
    <property type="project" value="InterPro"/>
</dbReference>